<sequence length="342" mass="37339">MIIILGLFLFAPILMALYVSFTNWNGNGSPFVAGPNAQFVGTKNYTDLFTRDGLTRTAFMQSISNIFYYVLLVVPIQTVIALLLALLVNSRALKAKGFFRTAFYFPSVTSAVAISTVFLFIFGNSGAVNAFLGWFGINGPQWFNDGRGLLNMLLSAIGLDGSKAGWGQHEVLGQTVWQWLSGPSVAMTVVIILVIWTTSGTFMLMFLAALQDVPPEVDEAAALDGATGLRKLLTVTLPMIKPTLFMVLTLGLIGSWQVFDQIYVMGKGNPNGTTLSPAFLSYQTGFADLRYGVGAAMSFILFLIIIVCTMLQRFLLRDKDVRRSRRRQPAVALADQPAGVTK</sequence>
<dbReference type="Proteomes" id="UP000744769">
    <property type="component" value="Unassembled WGS sequence"/>
</dbReference>
<dbReference type="PANTHER" id="PTHR30193:SF37">
    <property type="entry name" value="INNER MEMBRANE ABC TRANSPORTER PERMEASE PROTEIN YCJO"/>
    <property type="match status" value="1"/>
</dbReference>
<comment type="similarity">
    <text evidence="7">Belongs to the binding-protein-dependent transport system permease family.</text>
</comment>
<keyword evidence="10" id="KW-1185">Reference proteome</keyword>
<evidence type="ECO:0000256" key="2">
    <source>
        <dbReference type="ARBA" id="ARBA00022448"/>
    </source>
</evidence>
<dbReference type="InterPro" id="IPR000515">
    <property type="entry name" value="MetI-like"/>
</dbReference>
<feature type="transmembrane region" description="Helical" evidence="7">
    <location>
        <begin position="185"/>
        <end position="210"/>
    </location>
</feature>
<dbReference type="Pfam" id="PF00528">
    <property type="entry name" value="BPD_transp_1"/>
    <property type="match status" value="1"/>
</dbReference>
<feature type="transmembrane region" description="Helical" evidence="7">
    <location>
        <begin position="239"/>
        <end position="259"/>
    </location>
</feature>
<feature type="transmembrane region" description="Helical" evidence="7">
    <location>
        <begin position="66"/>
        <end position="89"/>
    </location>
</feature>
<evidence type="ECO:0000313" key="9">
    <source>
        <dbReference type="EMBL" id="NHN55529.1"/>
    </source>
</evidence>
<dbReference type="InterPro" id="IPR051393">
    <property type="entry name" value="ABC_transporter_permease"/>
</dbReference>
<dbReference type="PROSITE" id="PS50928">
    <property type="entry name" value="ABC_TM1"/>
    <property type="match status" value="1"/>
</dbReference>
<dbReference type="AlphaFoldDB" id="A0A967AYR8"/>
<name>A0A967AYR8_9MICO</name>
<feature type="transmembrane region" description="Helical" evidence="7">
    <location>
        <begin position="291"/>
        <end position="316"/>
    </location>
</feature>
<dbReference type="SUPFAM" id="SSF161098">
    <property type="entry name" value="MetI-like"/>
    <property type="match status" value="1"/>
</dbReference>
<reference evidence="9" key="1">
    <citation type="submission" date="2020-03" db="EMBL/GenBank/DDBJ databases">
        <title>Draft sequencing of Calidifontibacter sp. DB0510.</title>
        <authorList>
            <person name="Kim D.-U."/>
        </authorList>
    </citation>
    <scope>NUCLEOTIDE SEQUENCE</scope>
    <source>
        <strain evidence="9">DB0510</strain>
    </source>
</reference>
<dbReference type="GO" id="GO:0005886">
    <property type="term" value="C:plasma membrane"/>
    <property type="evidence" value="ECO:0007669"/>
    <property type="project" value="UniProtKB-SubCell"/>
</dbReference>
<comment type="caution">
    <text evidence="9">The sequence shown here is derived from an EMBL/GenBank/DDBJ whole genome shotgun (WGS) entry which is preliminary data.</text>
</comment>
<keyword evidence="2 7" id="KW-0813">Transport</keyword>
<keyword evidence="4 7" id="KW-0812">Transmembrane</keyword>
<evidence type="ECO:0000256" key="6">
    <source>
        <dbReference type="ARBA" id="ARBA00023136"/>
    </source>
</evidence>
<gene>
    <name evidence="9" type="ORF">G9U51_07010</name>
</gene>
<dbReference type="Gene3D" id="1.10.3720.10">
    <property type="entry name" value="MetI-like"/>
    <property type="match status" value="1"/>
</dbReference>
<evidence type="ECO:0000256" key="4">
    <source>
        <dbReference type="ARBA" id="ARBA00022692"/>
    </source>
</evidence>
<comment type="subcellular location">
    <subcellularLocation>
        <location evidence="1 7">Cell membrane</location>
        <topology evidence="1 7">Multi-pass membrane protein</topology>
    </subcellularLocation>
</comment>
<dbReference type="CDD" id="cd06261">
    <property type="entry name" value="TM_PBP2"/>
    <property type="match status" value="1"/>
</dbReference>
<evidence type="ECO:0000259" key="8">
    <source>
        <dbReference type="PROSITE" id="PS50928"/>
    </source>
</evidence>
<feature type="domain" description="ABC transmembrane type-1" evidence="8">
    <location>
        <begin position="63"/>
        <end position="312"/>
    </location>
</feature>
<evidence type="ECO:0000313" key="10">
    <source>
        <dbReference type="Proteomes" id="UP000744769"/>
    </source>
</evidence>
<feature type="transmembrane region" description="Helical" evidence="7">
    <location>
        <begin position="101"/>
        <end position="122"/>
    </location>
</feature>
<evidence type="ECO:0000256" key="5">
    <source>
        <dbReference type="ARBA" id="ARBA00022989"/>
    </source>
</evidence>
<keyword evidence="3" id="KW-1003">Cell membrane</keyword>
<dbReference type="PANTHER" id="PTHR30193">
    <property type="entry name" value="ABC TRANSPORTER PERMEASE PROTEIN"/>
    <property type="match status" value="1"/>
</dbReference>
<dbReference type="GO" id="GO:0055085">
    <property type="term" value="P:transmembrane transport"/>
    <property type="evidence" value="ECO:0007669"/>
    <property type="project" value="InterPro"/>
</dbReference>
<organism evidence="9 10">
    <name type="scientific">Metallococcus carri</name>
    <dbReference type="NCBI Taxonomy" id="1656884"/>
    <lineage>
        <taxon>Bacteria</taxon>
        <taxon>Bacillati</taxon>
        <taxon>Actinomycetota</taxon>
        <taxon>Actinomycetes</taxon>
        <taxon>Micrococcales</taxon>
        <taxon>Dermacoccaceae</taxon>
        <taxon>Metallococcus</taxon>
    </lineage>
</organism>
<proteinExistence type="inferred from homology"/>
<dbReference type="EMBL" id="JAAOIV010000004">
    <property type="protein sequence ID" value="NHN55529.1"/>
    <property type="molecule type" value="Genomic_DNA"/>
</dbReference>
<evidence type="ECO:0000256" key="7">
    <source>
        <dbReference type="RuleBase" id="RU363032"/>
    </source>
</evidence>
<evidence type="ECO:0000256" key="1">
    <source>
        <dbReference type="ARBA" id="ARBA00004651"/>
    </source>
</evidence>
<accession>A0A967AYR8</accession>
<keyword evidence="5 7" id="KW-1133">Transmembrane helix</keyword>
<dbReference type="InterPro" id="IPR035906">
    <property type="entry name" value="MetI-like_sf"/>
</dbReference>
<evidence type="ECO:0000256" key="3">
    <source>
        <dbReference type="ARBA" id="ARBA00022475"/>
    </source>
</evidence>
<keyword evidence="6 7" id="KW-0472">Membrane</keyword>
<protein>
    <submittedName>
        <fullName evidence="9">Sugar ABC transporter permease</fullName>
    </submittedName>
</protein>